<feature type="coiled-coil region" evidence="2">
    <location>
        <begin position="149"/>
        <end position="218"/>
    </location>
</feature>
<proteinExistence type="predicted"/>
<dbReference type="Gene3D" id="6.10.250.3150">
    <property type="match status" value="1"/>
</dbReference>
<evidence type="ECO:0000256" key="4">
    <source>
        <dbReference type="SAM" id="SignalP"/>
    </source>
</evidence>
<evidence type="ECO:0000313" key="7">
    <source>
        <dbReference type="EMBL" id="SFI64085.1"/>
    </source>
</evidence>
<feature type="region of interest" description="Disordered" evidence="3">
    <location>
        <begin position="29"/>
        <end position="65"/>
    </location>
</feature>
<dbReference type="InterPro" id="IPR016047">
    <property type="entry name" value="M23ase_b-sheet_dom"/>
</dbReference>
<dbReference type="AlphaFoldDB" id="A0A1I3JVV5"/>
<keyword evidence="8" id="KW-1185">Reference proteome</keyword>
<evidence type="ECO:0000256" key="1">
    <source>
        <dbReference type="ARBA" id="ARBA00022729"/>
    </source>
</evidence>
<evidence type="ECO:0000256" key="2">
    <source>
        <dbReference type="SAM" id="Coils"/>
    </source>
</evidence>
<dbReference type="Pfam" id="PF24568">
    <property type="entry name" value="CC_PcsB"/>
    <property type="match status" value="1"/>
</dbReference>
<dbReference type="Gene3D" id="2.70.70.10">
    <property type="entry name" value="Glucose Permease (Domain IIA)"/>
    <property type="match status" value="1"/>
</dbReference>
<feature type="compositionally biased region" description="Basic and acidic residues" evidence="3">
    <location>
        <begin position="35"/>
        <end position="53"/>
    </location>
</feature>
<dbReference type="InterPro" id="IPR050570">
    <property type="entry name" value="Cell_wall_metabolism_enzyme"/>
</dbReference>
<feature type="domain" description="M23ase beta-sheet core" evidence="5">
    <location>
        <begin position="251"/>
        <end position="347"/>
    </location>
</feature>
<evidence type="ECO:0000259" key="5">
    <source>
        <dbReference type="Pfam" id="PF01551"/>
    </source>
</evidence>
<dbReference type="GO" id="GO:0004222">
    <property type="term" value="F:metalloendopeptidase activity"/>
    <property type="evidence" value="ECO:0007669"/>
    <property type="project" value="TreeGrafter"/>
</dbReference>
<feature type="domain" description="Peptidoglycan hydrolase PcsB coiled-coil" evidence="6">
    <location>
        <begin position="96"/>
        <end position="160"/>
    </location>
</feature>
<dbReference type="InterPro" id="IPR011055">
    <property type="entry name" value="Dup_hybrid_motif"/>
</dbReference>
<dbReference type="EMBL" id="FORR01000001">
    <property type="protein sequence ID" value="SFI64085.1"/>
    <property type="molecule type" value="Genomic_DNA"/>
</dbReference>
<dbReference type="RefSeq" id="WP_139203241.1">
    <property type="nucleotide sequence ID" value="NZ_FORR01000001.1"/>
</dbReference>
<evidence type="ECO:0000256" key="3">
    <source>
        <dbReference type="SAM" id="MobiDB-lite"/>
    </source>
</evidence>
<gene>
    <name evidence="7" type="ORF">SAMN05421852_101219</name>
</gene>
<reference evidence="7 8" key="1">
    <citation type="submission" date="2016-10" db="EMBL/GenBank/DDBJ databases">
        <authorList>
            <person name="de Groot N.N."/>
        </authorList>
    </citation>
    <scope>NUCLEOTIDE SEQUENCE [LARGE SCALE GENOMIC DNA]</scope>
    <source>
        <strain evidence="7 8">DSM 44778</strain>
    </source>
</reference>
<dbReference type="SUPFAM" id="SSF57997">
    <property type="entry name" value="Tropomyosin"/>
    <property type="match status" value="1"/>
</dbReference>
<dbReference type="Pfam" id="PF01551">
    <property type="entry name" value="Peptidase_M23"/>
    <property type="match status" value="1"/>
</dbReference>
<evidence type="ECO:0000313" key="8">
    <source>
        <dbReference type="Proteomes" id="UP000199545"/>
    </source>
</evidence>
<dbReference type="InterPro" id="IPR057309">
    <property type="entry name" value="PcsB_CC"/>
</dbReference>
<sequence>MKRKLVACALSVSLALSLSVSNISFAEGSNSKLQQKKEDLQEIRENKKEKQEELNQTSEEKDELEKQIEQIEKELTEFDKKMEEQGQQLVKQKRALGEKEKKFQSTIRRLYQQGEFGYMAQLLSARSFGEFLKRFESLRLLIKQDNTVIKSYRQDVEKIQKLQDQLEKLKKERQPKLEEAQKKMEALNDRLKSLSSEVRQLEKKEELTEEELNEIKSLISSGTGSYSGRFHFPSTPGRVYWNFGEWRGSYAHKGIDIPRPVGTPIYAAASGTVVKAGPSSGFGYLIIVDHGNGLATWYGHMYASGVYVSPGQKVRAGQTIGAVGNNGQSTGPHLHFEVRKNNTPVNPANYLR</sequence>
<dbReference type="OrthoDB" id="9805070at2"/>
<dbReference type="STRING" id="46223.SAMN05421852_101219"/>
<dbReference type="Proteomes" id="UP000199545">
    <property type="component" value="Unassembled WGS sequence"/>
</dbReference>
<feature type="chain" id="PRO_5011595263" evidence="4">
    <location>
        <begin position="27"/>
        <end position="352"/>
    </location>
</feature>
<organism evidence="7 8">
    <name type="scientific">Thermoflavimicrobium dichotomicum</name>
    <dbReference type="NCBI Taxonomy" id="46223"/>
    <lineage>
        <taxon>Bacteria</taxon>
        <taxon>Bacillati</taxon>
        <taxon>Bacillota</taxon>
        <taxon>Bacilli</taxon>
        <taxon>Bacillales</taxon>
        <taxon>Thermoactinomycetaceae</taxon>
        <taxon>Thermoflavimicrobium</taxon>
    </lineage>
</organism>
<name>A0A1I3JVV5_9BACL</name>
<dbReference type="PANTHER" id="PTHR21666:SF270">
    <property type="entry name" value="MUREIN HYDROLASE ACTIVATOR ENVC"/>
    <property type="match status" value="1"/>
</dbReference>
<dbReference type="CDD" id="cd12797">
    <property type="entry name" value="M23_peptidase"/>
    <property type="match status" value="1"/>
</dbReference>
<keyword evidence="2" id="KW-0175">Coiled coil</keyword>
<evidence type="ECO:0000259" key="6">
    <source>
        <dbReference type="Pfam" id="PF24568"/>
    </source>
</evidence>
<feature type="region of interest" description="Disordered" evidence="3">
    <location>
        <begin position="328"/>
        <end position="352"/>
    </location>
</feature>
<protein>
    <submittedName>
        <fullName evidence="7">Septal ring factor EnvC, activator of murein hydrolases AmiA and AmiB</fullName>
    </submittedName>
</protein>
<feature type="signal peptide" evidence="4">
    <location>
        <begin position="1"/>
        <end position="26"/>
    </location>
</feature>
<keyword evidence="1 4" id="KW-0732">Signal</keyword>
<keyword evidence="7" id="KW-0378">Hydrolase</keyword>
<dbReference type="SUPFAM" id="SSF51261">
    <property type="entry name" value="Duplicated hybrid motif"/>
    <property type="match status" value="1"/>
</dbReference>
<accession>A0A1I3JVV5</accession>
<dbReference type="PANTHER" id="PTHR21666">
    <property type="entry name" value="PEPTIDASE-RELATED"/>
    <property type="match status" value="1"/>
</dbReference>